<dbReference type="CDD" id="cd03801">
    <property type="entry name" value="GT4_PimA-like"/>
    <property type="match status" value="1"/>
</dbReference>
<dbReference type="InterPro" id="IPR050194">
    <property type="entry name" value="Glycosyltransferase_grp1"/>
</dbReference>
<dbReference type="Pfam" id="PF00534">
    <property type="entry name" value="Glycos_transf_1"/>
    <property type="match status" value="1"/>
</dbReference>
<sequence>MKSTQYKIIHTTCHTDWGGLEKRVLNESLWMADKGHRVIIIAPENTPLFQRAKGDGLKLYPMAFKRLSAFSDYRRLIRIFNQEKPHIVNTHGNTDSKIALPAAKKTHVPCRILSRHISTPVNNCWYNRLLYKKLSHYTFTTADYTRHHLQDVFNLSYQQVVSIPSGIVEPDSLNPKDEDRRDLAAKLNLDPCTRFIGFAGRISQDKGVDTLLRGFHKAAGHIIPHHLVIAGTGDASFLDRMSALARDLNIENRVHFIGFQENLWPFYRSLDCKILPSVFEGIPQVLIEAMYALCPVIGSRTGGIADLITHDETGLLFDVGQSDELCEMILKTIDTPRATMARAQNAAQKIKRYHTIETMGQKIMRIYQYHFNV</sequence>
<organism evidence="3 4">
    <name type="scientific">Desulfobacter postgatei</name>
    <dbReference type="NCBI Taxonomy" id="2293"/>
    <lineage>
        <taxon>Bacteria</taxon>
        <taxon>Pseudomonadati</taxon>
        <taxon>Thermodesulfobacteriota</taxon>
        <taxon>Desulfobacteria</taxon>
        <taxon>Desulfobacterales</taxon>
        <taxon>Desulfobacteraceae</taxon>
        <taxon>Desulfobacter</taxon>
    </lineage>
</organism>
<keyword evidence="3" id="KW-0808">Transferase</keyword>
<reference evidence="3 4" key="1">
    <citation type="submission" date="2017-10" db="EMBL/GenBank/DDBJ databases">
        <title>Novel microbial diversity and functional potential in the marine mammal oral microbiome.</title>
        <authorList>
            <person name="Dudek N.K."/>
            <person name="Sun C.L."/>
            <person name="Burstein D."/>
            <person name="Kantor R.S."/>
            <person name="Aliaga Goltsman D.S."/>
            <person name="Bik E.M."/>
            <person name="Thomas B.C."/>
            <person name="Banfield J.F."/>
            <person name="Relman D.A."/>
        </authorList>
    </citation>
    <scope>NUCLEOTIDE SEQUENCE [LARGE SCALE GENOMIC DNA]</scope>
    <source>
        <strain evidence="3">DOLJORAL78_47_202</strain>
    </source>
</reference>
<dbReference type="SUPFAM" id="SSF53756">
    <property type="entry name" value="UDP-Glycosyltransferase/glycogen phosphorylase"/>
    <property type="match status" value="1"/>
</dbReference>
<dbReference type="InterPro" id="IPR001296">
    <property type="entry name" value="Glyco_trans_1"/>
</dbReference>
<dbReference type="Proteomes" id="UP000231203">
    <property type="component" value="Unassembled WGS sequence"/>
</dbReference>
<dbReference type="AlphaFoldDB" id="A0A2G6MTT3"/>
<dbReference type="Pfam" id="PF13439">
    <property type="entry name" value="Glyco_transf_4"/>
    <property type="match status" value="1"/>
</dbReference>
<protein>
    <submittedName>
        <fullName evidence="3">Glycosyl transferase group 1</fullName>
    </submittedName>
</protein>
<evidence type="ECO:0000313" key="4">
    <source>
        <dbReference type="Proteomes" id="UP000231203"/>
    </source>
</evidence>
<gene>
    <name evidence="3" type="ORF">CSA25_00805</name>
</gene>
<accession>A0A2G6MTT3</accession>
<feature type="domain" description="Glycosyl transferase family 1" evidence="1">
    <location>
        <begin position="180"/>
        <end position="348"/>
    </location>
</feature>
<dbReference type="GO" id="GO:0016757">
    <property type="term" value="F:glycosyltransferase activity"/>
    <property type="evidence" value="ECO:0007669"/>
    <property type="project" value="InterPro"/>
</dbReference>
<dbReference type="Gene3D" id="3.40.50.2000">
    <property type="entry name" value="Glycogen Phosphorylase B"/>
    <property type="match status" value="2"/>
</dbReference>
<dbReference type="InterPro" id="IPR028098">
    <property type="entry name" value="Glyco_trans_4-like_N"/>
</dbReference>
<dbReference type="EMBL" id="PDTI01000009">
    <property type="protein sequence ID" value="PIE63362.1"/>
    <property type="molecule type" value="Genomic_DNA"/>
</dbReference>
<dbReference type="PANTHER" id="PTHR45947:SF13">
    <property type="entry name" value="TRANSFERASE"/>
    <property type="match status" value="1"/>
</dbReference>
<proteinExistence type="predicted"/>
<name>A0A2G6MTT3_9BACT</name>
<feature type="domain" description="Glycosyltransferase subfamily 4-like N-terminal" evidence="2">
    <location>
        <begin position="17"/>
        <end position="167"/>
    </location>
</feature>
<comment type="caution">
    <text evidence="3">The sequence shown here is derived from an EMBL/GenBank/DDBJ whole genome shotgun (WGS) entry which is preliminary data.</text>
</comment>
<evidence type="ECO:0000259" key="2">
    <source>
        <dbReference type="Pfam" id="PF13439"/>
    </source>
</evidence>
<evidence type="ECO:0000259" key="1">
    <source>
        <dbReference type="Pfam" id="PF00534"/>
    </source>
</evidence>
<dbReference type="PANTHER" id="PTHR45947">
    <property type="entry name" value="SULFOQUINOVOSYL TRANSFERASE SQD2"/>
    <property type="match status" value="1"/>
</dbReference>
<evidence type="ECO:0000313" key="3">
    <source>
        <dbReference type="EMBL" id="PIE63362.1"/>
    </source>
</evidence>